<feature type="compositionally biased region" description="Polar residues" evidence="5">
    <location>
        <begin position="90"/>
        <end position="99"/>
    </location>
</feature>
<dbReference type="GO" id="GO:0034727">
    <property type="term" value="P:piecemeal microautophagy of the nucleus"/>
    <property type="evidence" value="ECO:0007669"/>
    <property type="project" value="TreeGrafter"/>
</dbReference>
<proteinExistence type="inferred from homology"/>
<dbReference type="InterPro" id="IPR000648">
    <property type="entry name" value="Oxysterol-bd"/>
</dbReference>
<dbReference type="FunFam" id="2.40.160.120:FF:000001">
    <property type="entry name" value="Oxysterol-binding protein"/>
    <property type="match status" value="1"/>
</dbReference>
<dbReference type="SUPFAM" id="SSF101576">
    <property type="entry name" value="Supernatant protein factor (SPF), C-terminal domain"/>
    <property type="match status" value="1"/>
</dbReference>
<dbReference type="GO" id="GO:0006887">
    <property type="term" value="P:exocytosis"/>
    <property type="evidence" value="ECO:0007669"/>
    <property type="project" value="TreeGrafter"/>
</dbReference>
<dbReference type="GO" id="GO:0006897">
    <property type="term" value="P:endocytosis"/>
    <property type="evidence" value="ECO:0007669"/>
    <property type="project" value="TreeGrafter"/>
</dbReference>
<dbReference type="InterPro" id="IPR001849">
    <property type="entry name" value="PH_domain"/>
</dbReference>
<evidence type="ECO:0000256" key="1">
    <source>
        <dbReference type="ARBA" id="ARBA00008842"/>
    </source>
</evidence>
<dbReference type="SUPFAM" id="SSF50729">
    <property type="entry name" value="PH domain-like"/>
    <property type="match status" value="1"/>
</dbReference>
<evidence type="ECO:0000259" key="6">
    <source>
        <dbReference type="PROSITE" id="PS50003"/>
    </source>
</evidence>
<protein>
    <recommendedName>
        <fullName evidence="10">PH domain-containing protein</fullName>
    </recommendedName>
</protein>
<comment type="similarity">
    <text evidence="1">Belongs to the OSBP family.</text>
</comment>
<dbReference type="Gene3D" id="3.30.70.3490">
    <property type="match status" value="1"/>
</dbReference>
<keyword evidence="2" id="KW-0813">Transport</keyword>
<feature type="region of interest" description="Disordered" evidence="5">
    <location>
        <begin position="90"/>
        <end position="113"/>
    </location>
</feature>
<dbReference type="InterPro" id="IPR011993">
    <property type="entry name" value="PH-like_dom_sf"/>
</dbReference>
<dbReference type="PANTHER" id="PTHR10972:SF203">
    <property type="entry name" value="OXYSTEROL-BINDING PROTEIN HOMOLOG 3"/>
    <property type="match status" value="1"/>
</dbReference>
<dbReference type="Pfam" id="PF01237">
    <property type="entry name" value="Oxysterol_BP"/>
    <property type="match status" value="1"/>
</dbReference>
<dbReference type="GO" id="GO:0032541">
    <property type="term" value="C:cortical endoplasmic reticulum"/>
    <property type="evidence" value="ECO:0007669"/>
    <property type="project" value="TreeGrafter"/>
</dbReference>
<dbReference type="AlphaFoldDB" id="A0A397J694"/>
<feature type="domain" description="PH" evidence="6">
    <location>
        <begin position="215"/>
        <end position="306"/>
    </location>
</feature>
<evidence type="ECO:0000313" key="9">
    <source>
        <dbReference type="Proteomes" id="UP000266861"/>
    </source>
</evidence>
<dbReference type="PROSITE" id="PS50866">
    <property type="entry name" value="GOLD"/>
    <property type="match status" value="1"/>
</dbReference>
<dbReference type="EMBL" id="PQFF01000128">
    <property type="protein sequence ID" value="RHZ80320.1"/>
    <property type="molecule type" value="Genomic_DNA"/>
</dbReference>
<evidence type="ECO:0000259" key="7">
    <source>
        <dbReference type="PROSITE" id="PS50866"/>
    </source>
</evidence>
<feature type="domain" description="GOLD" evidence="7">
    <location>
        <begin position="1"/>
        <end position="203"/>
    </location>
</feature>
<dbReference type="Gene3D" id="2.60.120.680">
    <property type="entry name" value="GOLD domain"/>
    <property type="match status" value="1"/>
</dbReference>
<dbReference type="Proteomes" id="UP000266861">
    <property type="component" value="Unassembled WGS sequence"/>
</dbReference>
<feature type="region of interest" description="Disordered" evidence="5">
    <location>
        <begin position="391"/>
        <end position="410"/>
    </location>
</feature>
<dbReference type="GO" id="GO:0035621">
    <property type="term" value="P:ER to Golgi ceramide transport"/>
    <property type="evidence" value="ECO:0007669"/>
    <property type="project" value="TreeGrafter"/>
</dbReference>
<dbReference type="InterPro" id="IPR036598">
    <property type="entry name" value="GOLD_dom_sf"/>
</dbReference>
<evidence type="ECO:0000313" key="8">
    <source>
        <dbReference type="EMBL" id="RHZ80320.1"/>
    </source>
</evidence>
<accession>A0A397J694</accession>
<dbReference type="Pfam" id="PF15409">
    <property type="entry name" value="PH_8"/>
    <property type="match status" value="1"/>
</dbReference>
<dbReference type="GO" id="GO:0120009">
    <property type="term" value="P:intermembrane lipid transfer"/>
    <property type="evidence" value="ECO:0007669"/>
    <property type="project" value="UniProtKB-ARBA"/>
</dbReference>
<dbReference type="PROSITE" id="PS50003">
    <property type="entry name" value="PH_DOMAIN"/>
    <property type="match status" value="1"/>
</dbReference>
<evidence type="ECO:0008006" key="10">
    <source>
        <dbReference type="Google" id="ProtNLM"/>
    </source>
</evidence>
<name>A0A397J694_9GLOM</name>
<dbReference type="GO" id="GO:0032934">
    <property type="term" value="F:sterol binding"/>
    <property type="evidence" value="ECO:0007669"/>
    <property type="project" value="TreeGrafter"/>
</dbReference>
<reference evidence="8 9" key="1">
    <citation type="submission" date="2018-08" db="EMBL/GenBank/DDBJ databases">
        <title>Genome and evolution of the arbuscular mycorrhizal fungus Diversispora epigaea (formerly Glomus versiforme) and its bacterial endosymbionts.</title>
        <authorList>
            <person name="Sun X."/>
            <person name="Fei Z."/>
            <person name="Harrison M."/>
        </authorList>
    </citation>
    <scope>NUCLEOTIDE SEQUENCE [LARGE SCALE GENOMIC DNA]</scope>
    <source>
        <strain evidence="8 9">IT104</strain>
    </source>
</reference>
<organism evidence="8 9">
    <name type="scientific">Diversispora epigaea</name>
    <dbReference type="NCBI Taxonomy" id="1348612"/>
    <lineage>
        <taxon>Eukaryota</taxon>
        <taxon>Fungi</taxon>
        <taxon>Fungi incertae sedis</taxon>
        <taxon>Mucoromycota</taxon>
        <taxon>Glomeromycotina</taxon>
        <taxon>Glomeromycetes</taxon>
        <taxon>Diversisporales</taxon>
        <taxon>Diversisporaceae</taxon>
        <taxon>Diversispora</taxon>
    </lineage>
</organism>
<dbReference type="GO" id="GO:0005829">
    <property type="term" value="C:cytosol"/>
    <property type="evidence" value="ECO:0007669"/>
    <property type="project" value="TreeGrafter"/>
</dbReference>
<dbReference type="PANTHER" id="PTHR10972">
    <property type="entry name" value="OXYSTEROL-BINDING PROTEIN-RELATED"/>
    <property type="match status" value="1"/>
</dbReference>
<dbReference type="InterPro" id="IPR009038">
    <property type="entry name" value="GOLD_dom"/>
</dbReference>
<sequence length="970" mass="110471">MQEVEIAPRDVFLHYITVPKGKTMLWWFSTKKKNISFGLYQRKGLTVSKGNVFIASPIDNLNIQSSSDSGHLSPISLKLQTPIRTAGVSSIKSRNSFETNDTDENEEFHGDDANDSSHLRIDFSAASANSLSPVANRGRKKSVSAQIINDPDLKEILPIEHYNSSTTTIKGSYQVTEEGTYCLCFDNSFSRNTSKSLTFFVALKEGPEDEQVESQHEISGWLLKKKRKKMQGWAKRWVQIDDGILSYYQHPHGPCRGTIHIVLSTVSSYQNFRSIHLDSGTATYHMKTLTDEEFDNWMTVIRKYVNISKERQLHDPDYSRTSSRQSGDFERRQSLYLKRQSLLEKRHSIKNDPQIFIRQNKLDEDIGKIYETFNGMDNGFRNLSELLDNLKGVTETPPTSSQPKSNPTAEGKFRIKFSLQRGNTPPPEATTPSNALQMPLEQIYERLCATIEGIKKDKEKTFTLLQAEIEKWKGIDHSYGKLATENAELRKALAEAGSFDESLENGNNIKDFEERLSNRSQTMSSANTIPDVFFDAEDIVLTGDPSTTDSDVEIDVSDEGSEIDSSLMENSVTEKEEEIVAPEGNESNDAKPISTIRRRKILPSPICGDDVSLLSILKKNVGKDLATIAMPISLNEPINLLQKLAEDLEYSELLDKAATLDDSMMRLIYVSAFAVSGYASTFYRSSRKPFNPLHGETYELIRPDKGFKYISEKVSHYPPVMACYAEAENWLFWQDSKVKSKFWGKSMELIPSGTVRLSIPKYDDQYTFSKPSTWMRNMISGTKYLEHAGTMKIQNQTTGEACEITFNQSGLFSSGPKSDIVGVLYSKNGKKSGKLVGRWNEIVFHEIGPNQLNVIWKASPPIPDHEQYYGFTQFCVELNELTPDNLDYSPNTDTRFRPDQRLFEEGKLAEAEAEKIRVEQKQRDFRKELESKGEVWTPQWFKLENDEWVYKGGYWEAREKKQFVNKIELW</sequence>
<keyword evidence="9" id="KW-1185">Reference proteome</keyword>
<evidence type="ECO:0000256" key="5">
    <source>
        <dbReference type="SAM" id="MobiDB-lite"/>
    </source>
</evidence>
<dbReference type="GO" id="GO:0030011">
    <property type="term" value="P:maintenance of cell polarity"/>
    <property type="evidence" value="ECO:0007669"/>
    <property type="project" value="TreeGrafter"/>
</dbReference>
<dbReference type="Gene3D" id="2.40.160.120">
    <property type="match status" value="1"/>
</dbReference>
<dbReference type="OrthoDB" id="1854502at2759"/>
<keyword evidence="4" id="KW-0446">Lipid-binding</keyword>
<dbReference type="STRING" id="1348612.A0A397J694"/>
<comment type="caution">
    <text evidence="8">The sequence shown here is derived from an EMBL/GenBank/DDBJ whole genome shotgun (WGS) entry which is preliminary data.</text>
</comment>
<dbReference type="InterPro" id="IPR041680">
    <property type="entry name" value="PH_8"/>
</dbReference>
<feature type="compositionally biased region" description="Polar residues" evidence="5">
    <location>
        <begin position="396"/>
        <end position="408"/>
    </location>
</feature>
<dbReference type="Gene3D" id="2.30.29.30">
    <property type="entry name" value="Pleckstrin-homology domain (PH domain)/Phosphotyrosine-binding domain (PTB)"/>
    <property type="match status" value="1"/>
</dbReference>
<dbReference type="SUPFAM" id="SSF144000">
    <property type="entry name" value="Oxysterol-binding protein-like"/>
    <property type="match status" value="1"/>
</dbReference>
<keyword evidence="3" id="KW-0445">Lipid transport</keyword>
<dbReference type="SMART" id="SM00233">
    <property type="entry name" value="PH"/>
    <property type="match status" value="1"/>
</dbReference>
<evidence type="ECO:0000256" key="3">
    <source>
        <dbReference type="ARBA" id="ARBA00023055"/>
    </source>
</evidence>
<evidence type="ECO:0000256" key="2">
    <source>
        <dbReference type="ARBA" id="ARBA00022448"/>
    </source>
</evidence>
<evidence type="ECO:0000256" key="4">
    <source>
        <dbReference type="ARBA" id="ARBA00023121"/>
    </source>
</evidence>
<dbReference type="InterPro" id="IPR037239">
    <property type="entry name" value="OSBP_sf"/>
</dbReference>
<dbReference type="GO" id="GO:0005886">
    <property type="term" value="C:plasma membrane"/>
    <property type="evidence" value="ECO:0007669"/>
    <property type="project" value="TreeGrafter"/>
</dbReference>
<gene>
    <name evidence="8" type="ORF">Glove_137g44</name>
</gene>
<dbReference type="GO" id="GO:0097038">
    <property type="term" value="C:perinuclear endoplasmic reticulum"/>
    <property type="evidence" value="ECO:0007669"/>
    <property type="project" value="TreeGrafter"/>
</dbReference>